<dbReference type="AlphaFoldDB" id="A0A3L8P4D7"/>
<evidence type="ECO:0000313" key="12">
    <source>
        <dbReference type="Proteomes" id="UP000281708"/>
    </source>
</evidence>
<evidence type="ECO:0000256" key="4">
    <source>
        <dbReference type="ARBA" id="ARBA00022989"/>
    </source>
</evidence>
<comment type="caution">
    <text evidence="11">The sequence shown here is derived from an EMBL/GenBank/DDBJ whole genome shotgun (WGS) entry which is preliminary data.</text>
</comment>
<dbReference type="Gene3D" id="1.20.5.110">
    <property type="match status" value="1"/>
</dbReference>
<feature type="coiled-coil region" evidence="8">
    <location>
        <begin position="213"/>
        <end position="240"/>
    </location>
</feature>
<evidence type="ECO:0000256" key="1">
    <source>
        <dbReference type="ARBA" id="ARBA00004141"/>
    </source>
</evidence>
<dbReference type="GO" id="GO:0008076">
    <property type="term" value="C:voltage-gated potassium channel complex"/>
    <property type="evidence" value="ECO:0007669"/>
    <property type="project" value="InterPro"/>
</dbReference>
<evidence type="ECO:0000256" key="9">
    <source>
        <dbReference type="SAM" id="Phobius"/>
    </source>
</evidence>
<reference evidence="11 12" key="1">
    <citation type="submission" date="2018-10" db="EMBL/GenBank/DDBJ databases">
        <title>Marmoricola sp. 4Q3S-7 whole genome shotgun sequence.</title>
        <authorList>
            <person name="Li F."/>
        </authorList>
    </citation>
    <scope>NUCLEOTIDE SEQUENCE [LARGE SCALE GENOMIC DNA]</scope>
    <source>
        <strain evidence="11 12">4Q3S-7</strain>
    </source>
</reference>
<protein>
    <submittedName>
        <fullName evidence="11">Two pore domain potassium channel family protein</fullName>
    </submittedName>
</protein>
<feature type="transmembrane region" description="Helical" evidence="9">
    <location>
        <begin position="16"/>
        <end position="34"/>
    </location>
</feature>
<feature type="transmembrane region" description="Helical" evidence="9">
    <location>
        <begin position="180"/>
        <end position="205"/>
    </location>
</feature>
<keyword evidence="12" id="KW-1185">Reference proteome</keyword>
<dbReference type="Gene3D" id="1.10.287.70">
    <property type="match status" value="1"/>
</dbReference>
<keyword evidence="4 9" id="KW-1133">Transmembrane helix</keyword>
<evidence type="ECO:0000256" key="3">
    <source>
        <dbReference type="ARBA" id="ARBA00022692"/>
    </source>
</evidence>
<sequence>MEAEPARSAWERLSDAPLTITALAFLVAYAWPILEPAIRSDAVGAACSVVTWVAWVMFAVDYVARLVLSRDRAGFVRGNVVDLVVVAVPIFRPLRLLRLLTVLKVINRRAELSLGNRVAIYGLGAASLLVFVSALAMLDAERGATTANIRNFGDALWWALATITTTGYGDKYPVTTTGRFVAAGLMIAGMALLAVVTASFANWLLSHLSSIDRAEQTETRRDLERVLSELQQVRQRLASIEPDEHAPPPP</sequence>
<evidence type="ECO:0000256" key="8">
    <source>
        <dbReference type="SAM" id="Coils"/>
    </source>
</evidence>
<dbReference type="GO" id="GO:0005249">
    <property type="term" value="F:voltage-gated potassium channel activity"/>
    <property type="evidence" value="ECO:0007669"/>
    <property type="project" value="InterPro"/>
</dbReference>
<accession>A0A3L8P4D7</accession>
<organism evidence="11 12">
    <name type="scientific">Nocardioides mangrovicus</name>
    <dbReference type="NCBI Taxonomy" id="2478913"/>
    <lineage>
        <taxon>Bacteria</taxon>
        <taxon>Bacillati</taxon>
        <taxon>Actinomycetota</taxon>
        <taxon>Actinomycetes</taxon>
        <taxon>Propionibacteriales</taxon>
        <taxon>Nocardioidaceae</taxon>
        <taxon>Nocardioides</taxon>
    </lineage>
</organism>
<dbReference type="PANTHER" id="PTHR11537">
    <property type="entry name" value="VOLTAGE-GATED POTASSIUM CHANNEL"/>
    <property type="match status" value="1"/>
</dbReference>
<keyword evidence="8" id="KW-0175">Coiled coil</keyword>
<name>A0A3L8P4D7_9ACTN</name>
<dbReference type="InterPro" id="IPR027359">
    <property type="entry name" value="Volt_channel_dom_sf"/>
</dbReference>
<evidence type="ECO:0000313" key="11">
    <source>
        <dbReference type="EMBL" id="RLV50270.1"/>
    </source>
</evidence>
<dbReference type="Gene3D" id="1.20.120.350">
    <property type="entry name" value="Voltage-gated potassium channels. Chain C"/>
    <property type="match status" value="1"/>
</dbReference>
<dbReference type="GO" id="GO:0001508">
    <property type="term" value="P:action potential"/>
    <property type="evidence" value="ECO:0007669"/>
    <property type="project" value="TreeGrafter"/>
</dbReference>
<dbReference type="SUPFAM" id="SSF81324">
    <property type="entry name" value="Voltage-gated potassium channels"/>
    <property type="match status" value="1"/>
</dbReference>
<dbReference type="OrthoDB" id="9799090at2"/>
<dbReference type="Pfam" id="PF07885">
    <property type="entry name" value="Ion_trans_2"/>
    <property type="match status" value="1"/>
</dbReference>
<evidence type="ECO:0000256" key="7">
    <source>
        <dbReference type="ARBA" id="ARBA00023303"/>
    </source>
</evidence>
<evidence type="ECO:0000256" key="6">
    <source>
        <dbReference type="ARBA" id="ARBA00023136"/>
    </source>
</evidence>
<dbReference type="RefSeq" id="WP_121805132.1">
    <property type="nucleotide sequence ID" value="NZ_RDBE01000004.1"/>
</dbReference>
<feature type="domain" description="Potassium channel" evidence="10">
    <location>
        <begin position="129"/>
        <end position="204"/>
    </location>
</feature>
<feature type="transmembrane region" description="Helical" evidence="9">
    <location>
        <begin position="41"/>
        <end position="60"/>
    </location>
</feature>
<dbReference type="PANTHER" id="PTHR11537:SF254">
    <property type="entry name" value="POTASSIUM VOLTAGE-GATED CHANNEL PROTEIN SHAB"/>
    <property type="match status" value="1"/>
</dbReference>
<keyword evidence="2" id="KW-0813">Transport</keyword>
<proteinExistence type="predicted"/>
<dbReference type="Proteomes" id="UP000281708">
    <property type="component" value="Unassembled WGS sequence"/>
</dbReference>
<dbReference type="InterPro" id="IPR028325">
    <property type="entry name" value="VG_K_chnl"/>
</dbReference>
<gene>
    <name evidence="11" type="ORF">D9V37_05330</name>
</gene>
<keyword evidence="5" id="KW-0406">Ion transport</keyword>
<keyword evidence="3 9" id="KW-0812">Transmembrane</keyword>
<feature type="transmembrane region" description="Helical" evidence="9">
    <location>
        <begin position="118"/>
        <end position="138"/>
    </location>
</feature>
<evidence type="ECO:0000256" key="2">
    <source>
        <dbReference type="ARBA" id="ARBA00022448"/>
    </source>
</evidence>
<keyword evidence="6 9" id="KW-0472">Membrane</keyword>
<evidence type="ECO:0000259" key="10">
    <source>
        <dbReference type="Pfam" id="PF07885"/>
    </source>
</evidence>
<dbReference type="EMBL" id="RDBE01000004">
    <property type="protein sequence ID" value="RLV50270.1"/>
    <property type="molecule type" value="Genomic_DNA"/>
</dbReference>
<keyword evidence="7 11" id="KW-0407">Ion channel</keyword>
<evidence type="ECO:0000256" key="5">
    <source>
        <dbReference type="ARBA" id="ARBA00023065"/>
    </source>
</evidence>
<dbReference type="InterPro" id="IPR013099">
    <property type="entry name" value="K_chnl_dom"/>
</dbReference>
<comment type="subcellular location">
    <subcellularLocation>
        <location evidence="1">Membrane</location>
        <topology evidence="1">Multi-pass membrane protein</topology>
    </subcellularLocation>
</comment>